<organism evidence="2 3">
    <name type="scientific">Dimorphilus gyrociliatus</name>
    <dbReference type="NCBI Taxonomy" id="2664684"/>
    <lineage>
        <taxon>Eukaryota</taxon>
        <taxon>Metazoa</taxon>
        <taxon>Spiralia</taxon>
        <taxon>Lophotrochozoa</taxon>
        <taxon>Annelida</taxon>
        <taxon>Polychaeta</taxon>
        <taxon>Polychaeta incertae sedis</taxon>
        <taxon>Dinophilidae</taxon>
        <taxon>Dimorphilus</taxon>
    </lineage>
</organism>
<keyword evidence="3" id="KW-1185">Reference proteome</keyword>
<comment type="caution">
    <text evidence="2">The sequence shown here is derived from an EMBL/GenBank/DDBJ whole genome shotgun (WGS) entry which is preliminary data.</text>
</comment>
<feature type="region of interest" description="Disordered" evidence="1">
    <location>
        <begin position="1"/>
        <end position="99"/>
    </location>
</feature>
<evidence type="ECO:0000313" key="2">
    <source>
        <dbReference type="EMBL" id="CAD5110797.1"/>
    </source>
</evidence>
<evidence type="ECO:0000256" key="1">
    <source>
        <dbReference type="SAM" id="MobiDB-lite"/>
    </source>
</evidence>
<feature type="compositionally biased region" description="Basic and acidic residues" evidence="1">
    <location>
        <begin position="71"/>
        <end position="99"/>
    </location>
</feature>
<dbReference type="EMBL" id="CAJFCJ010000001">
    <property type="protein sequence ID" value="CAD5110797.1"/>
    <property type="molecule type" value="Genomic_DNA"/>
</dbReference>
<sequence>MKKNESVCRNSEEREIRKRTSRSQEAGSRKNSHRVSKSSGSKSRVRKTNQTVQDDTVKKENSKIHSPPKSQVEEKKQEEKKEEAVKNGEEDKKGEESTLKRSEPFIAIQKHIFADVFRHRSSPEVKDEVLLSSCPFDKSENEPQRKIIPWEKYKPPQNLLPFFICHKFTQLEQAILDLDELWFRSHESIAMSTGKSFKTVESELYQMMDQDSVLNLLIEQKKLEDNSRKKEFEFQTAIKGLHDIKQQLKVMDQLNNDRKPMSTVASIILDRKSTSVMSSKWMMEDAKSSASALIKKYAPKQEKSMQESKVSIKKASTESVKIIGRQWSIAKNNRMPKEERKDKSSLMIEELNKIKKQNEMEANMPIADFFINPPPFQPEMSHSDQINALHDEYIQQWHEYVTNDRQDSKRTFKLPRIKFLLDPISYMNNPNTGRQILLGISRRSVLMAATCQINSNIYLHSNLLVRKGTMENWQDLTNKNVQSVIVTVKLYKKSVRESTIFDLIREAQILDYVGQRTSAVPKFIGLLKVAESEQYLPFAIATVLFGDADDLGTISLEKLLLTEISRRKEGQEVILENWRYYPDKGWTAPKISNFGRAYILDGFSDKSSKGLKGMAEKSSFRQYSMSFESDIFQLGYIIKQVDLSLNLGLDGIVRFCQSTTSNDLFWSTCDIADALEGAMAEMQALATSKGTNRKSSMLKFDLFQTVCPCLNY</sequence>
<gene>
    <name evidence="2" type="ORF">DGYR_LOCUS158</name>
</gene>
<evidence type="ECO:0000313" key="3">
    <source>
        <dbReference type="Proteomes" id="UP000549394"/>
    </source>
</evidence>
<dbReference type="AlphaFoldDB" id="A0A7I8V5H4"/>
<accession>A0A7I8V5H4</accession>
<feature type="compositionally biased region" description="Basic and acidic residues" evidence="1">
    <location>
        <begin position="1"/>
        <end position="18"/>
    </location>
</feature>
<dbReference type="Proteomes" id="UP000549394">
    <property type="component" value="Unassembled WGS sequence"/>
</dbReference>
<protein>
    <submittedName>
        <fullName evidence="2">DgyrCDS162</fullName>
    </submittedName>
</protein>
<proteinExistence type="predicted"/>
<name>A0A7I8V5H4_9ANNE</name>
<reference evidence="2 3" key="1">
    <citation type="submission" date="2020-08" db="EMBL/GenBank/DDBJ databases">
        <authorList>
            <person name="Hejnol A."/>
        </authorList>
    </citation>
    <scope>NUCLEOTIDE SEQUENCE [LARGE SCALE GENOMIC DNA]</scope>
</reference>